<evidence type="ECO:0000256" key="2">
    <source>
        <dbReference type="ARBA" id="ARBA00004173"/>
    </source>
</evidence>
<dbReference type="SUPFAM" id="SSF63411">
    <property type="entry name" value="LuxS/MPP-like metallohydrolase"/>
    <property type="match status" value="4"/>
</dbReference>
<feature type="domain" description="Peptidase M16C associated" evidence="13">
    <location>
        <begin position="505"/>
        <end position="752"/>
    </location>
</feature>
<gene>
    <name evidence="15" type="ORF">PPYR_02491</name>
</gene>
<dbReference type="InterPro" id="IPR055130">
    <property type="entry name" value="PreP_C"/>
</dbReference>
<name>A0A1Y1MLI4_PHOPY</name>
<dbReference type="EMBL" id="GEZM01030773">
    <property type="protein sequence ID" value="JAV85335.1"/>
    <property type="molecule type" value="Transcribed_RNA"/>
</dbReference>
<keyword evidence="16" id="KW-1185">Reference proteome</keyword>
<organism evidence="14">
    <name type="scientific">Photinus pyralis</name>
    <name type="common">Common eastern firefly</name>
    <name type="synonym">Lampyris pyralis</name>
    <dbReference type="NCBI Taxonomy" id="7054"/>
    <lineage>
        <taxon>Eukaryota</taxon>
        <taxon>Metazoa</taxon>
        <taxon>Ecdysozoa</taxon>
        <taxon>Arthropoda</taxon>
        <taxon>Hexapoda</taxon>
        <taxon>Insecta</taxon>
        <taxon>Pterygota</taxon>
        <taxon>Neoptera</taxon>
        <taxon>Endopterygota</taxon>
        <taxon>Coleoptera</taxon>
        <taxon>Polyphaga</taxon>
        <taxon>Elateriformia</taxon>
        <taxon>Elateroidea</taxon>
        <taxon>Lampyridae</taxon>
        <taxon>Lampyrinae</taxon>
        <taxon>Photinus</taxon>
    </lineage>
</organism>
<keyword evidence="6" id="KW-0479">Metal-binding</keyword>
<reference evidence="14" key="1">
    <citation type="journal article" date="2016" name="Sci. Rep.">
        <title>Molecular characterization of firefly nuptial gifts: a multi-omics approach sheds light on postcopulatory sexual selection.</title>
        <authorList>
            <person name="Al-Wathiqui N."/>
            <person name="Fallon T.R."/>
            <person name="South A."/>
            <person name="Weng J.K."/>
            <person name="Lewis S.M."/>
        </authorList>
    </citation>
    <scope>NUCLEOTIDE SEQUENCE</scope>
</reference>
<evidence type="ECO:0000256" key="4">
    <source>
        <dbReference type="ARBA" id="ARBA00020167"/>
    </source>
</evidence>
<evidence type="ECO:0000256" key="7">
    <source>
        <dbReference type="ARBA" id="ARBA00022801"/>
    </source>
</evidence>
<evidence type="ECO:0000256" key="11">
    <source>
        <dbReference type="ARBA" id="ARBA00023128"/>
    </source>
</evidence>
<evidence type="ECO:0000256" key="1">
    <source>
        <dbReference type="ARBA" id="ARBA00001947"/>
    </source>
</evidence>
<evidence type="ECO:0000256" key="8">
    <source>
        <dbReference type="ARBA" id="ARBA00022833"/>
    </source>
</evidence>
<evidence type="ECO:0000256" key="5">
    <source>
        <dbReference type="ARBA" id="ARBA00022670"/>
    </source>
</evidence>
<dbReference type="GO" id="GO:0046872">
    <property type="term" value="F:metal ion binding"/>
    <property type="evidence" value="ECO:0007669"/>
    <property type="project" value="UniProtKB-KW"/>
</dbReference>
<proteinExistence type="inferred from homology"/>
<dbReference type="Proteomes" id="UP000327044">
    <property type="component" value="Unassembled WGS sequence"/>
</dbReference>
<keyword evidence="8" id="KW-0862">Zinc</keyword>
<dbReference type="Pfam" id="PF08367">
    <property type="entry name" value="M16C_assoc"/>
    <property type="match status" value="1"/>
</dbReference>
<evidence type="ECO:0000256" key="3">
    <source>
        <dbReference type="ARBA" id="ARBA00007575"/>
    </source>
</evidence>
<keyword evidence="10" id="KW-0482">Metalloprotease</keyword>
<evidence type="ECO:0000256" key="10">
    <source>
        <dbReference type="ARBA" id="ARBA00023049"/>
    </source>
</evidence>
<dbReference type="EMBL" id="VVIM01000001">
    <property type="protein sequence ID" value="KAB0805521.1"/>
    <property type="molecule type" value="Genomic_DNA"/>
</dbReference>
<dbReference type="InterPro" id="IPR013578">
    <property type="entry name" value="Peptidase_M16C_assoc"/>
</dbReference>
<evidence type="ECO:0000256" key="9">
    <source>
        <dbReference type="ARBA" id="ARBA00022946"/>
    </source>
</evidence>
<dbReference type="Pfam" id="PF05193">
    <property type="entry name" value="Peptidase_M16_C"/>
    <property type="match status" value="1"/>
</dbReference>
<dbReference type="FunFam" id="3.30.830.10:FF:000011">
    <property type="entry name" value="Presequence protease, mitochondrial"/>
    <property type="match status" value="1"/>
</dbReference>
<evidence type="ECO:0000313" key="15">
    <source>
        <dbReference type="EMBL" id="KAB0805521.1"/>
    </source>
</evidence>
<dbReference type="InterPro" id="IPR011249">
    <property type="entry name" value="Metalloenz_LuxS/M16"/>
</dbReference>
<dbReference type="GO" id="GO:0004222">
    <property type="term" value="F:metalloendopeptidase activity"/>
    <property type="evidence" value="ECO:0007669"/>
    <property type="project" value="TreeGrafter"/>
</dbReference>
<evidence type="ECO:0000256" key="6">
    <source>
        <dbReference type="ARBA" id="ARBA00022723"/>
    </source>
</evidence>
<dbReference type="GO" id="GO:0016485">
    <property type="term" value="P:protein processing"/>
    <property type="evidence" value="ECO:0007669"/>
    <property type="project" value="TreeGrafter"/>
</dbReference>
<comment type="subcellular location">
    <subcellularLocation>
        <location evidence="2">Mitochondrion</location>
    </subcellularLocation>
</comment>
<comment type="cofactor">
    <cofactor evidence="1">
        <name>Zn(2+)</name>
        <dbReference type="ChEBI" id="CHEBI:29105"/>
    </cofactor>
</comment>
<reference evidence="15" key="3">
    <citation type="submission" date="2019-08" db="EMBL/GenBank/DDBJ databases">
        <authorList>
            <consortium name="Photinus pyralis genome working group"/>
            <person name="Fallon T.R."/>
            <person name="Sander Lower S.E."/>
            <person name="Weng J.-K."/>
        </authorList>
    </citation>
    <scope>NUCLEOTIDE SEQUENCE</scope>
    <source>
        <strain evidence="15">1611_PpyrPB1</strain>
        <tissue evidence="15">Whole body</tissue>
    </source>
</reference>
<keyword evidence="11" id="KW-0496">Mitochondrion</keyword>
<dbReference type="Pfam" id="PF22516">
    <property type="entry name" value="PreP_C"/>
    <property type="match status" value="1"/>
</dbReference>
<dbReference type="FunCoup" id="A0A1Y1MLI4">
    <property type="interactions" value="1720"/>
</dbReference>
<reference evidence="15 16" key="2">
    <citation type="journal article" date="2018" name="Elife">
        <title>Firefly genomes illuminate parallel origins of bioluminescence in beetles.</title>
        <authorList>
            <person name="Fallon T.R."/>
            <person name="Lower S.E."/>
            <person name="Chang C.H."/>
            <person name="Bessho-Uehara M."/>
            <person name="Martin G.J."/>
            <person name="Bewick A.J."/>
            <person name="Behringer M."/>
            <person name="Debat H.J."/>
            <person name="Wong I."/>
            <person name="Day J.C."/>
            <person name="Suvorov A."/>
            <person name="Silva C.J."/>
            <person name="Stanger-Hall K.F."/>
            <person name="Hall D.W."/>
            <person name="Schmitz R.J."/>
            <person name="Nelson D.R."/>
            <person name="Lewis S.M."/>
            <person name="Shigenobu S."/>
            <person name="Bybee S.M."/>
            <person name="Larracuente A.M."/>
            <person name="Oba Y."/>
            <person name="Weng J.K."/>
        </authorList>
    </citation>
    <scope>NUCLEOTIDE SEQUENCE [LARGE SCALE GENOMIC DNA]</scope>
    <source>
        <strain evidence="15">1611_PpyrPB1</strain>
        <tissue evidence="15">Whole body</tissue>
    </source>
</reference>
<evidence type="ECO:0000259" key="13">
    <source>
        <dbReference type="SMART" id="SM01264"/>
    </source>
</evidence>
<keyword evidence="5" id="KW-0645">Protease</keyword>
<dbReference type="AlphaFoldDB" id="A0A1Y1MLI4"/>
<comment type="similarity">
    <text evidence="3">Belongs to the peptidase M16 family. PreP subfamily.</text>
</comment>
<evidence type="ECO:0000313" key="16">
    <source>
        <dbReference type="Proteomes" id="UP000327044"/>
    </source>
</evidence>
<dbReference type="FunFam" id="3.30.830.10:FF:000009">
    <property type="entry name" value="Presequence protease, mitochondrial"/>
    <property type="match status" value="1"/>
</dbReference>
<dbReference type="PANTHER" id="PTHR43016">
    <property type="entry name" value="PRESEQUENCE PROTEASE"/>
    <property type="match status" value="1"/>
</dbReference>
<keyword evidence="7" id="KW-0378">Hydrolase</keyword>
<dbReference type="OrthoDB" id="10250783at2759"/>
<dbReference type="FunFam" id="3.30.830.10:FF:000013">
    <property type="entry name" value="Mitochondrial presequence protease"/>
    <property type="match status" value="1"/>
</dbReference>
<feature type="region of interest" description="Disordered" evidence="12">
    <location>
        <begin position="1001"/>
        <end position="1021"/>
    </location>
</feature>
<accession>A0A1Y1MLI4</accession>
<dbReference type="InParanoid" id="A0A1Y1MLI4"/>
<dbReference type="Gene3D" id="3.30.830.10">
    <property type="entry name" value="Metalloenzyme, LuxS/M16 peptidase-like"/>
    <property type="match status" value="4"/>
</dbReference>
<keyword evidence="9" id="KW-0809">Transit peptide</keyword>
<sequence length="1021" mass="116455">MWRIRHCNQLVRKSRNYKCKSQAATVQKSLENNASDIEAFHPGANIHGFVVEDLQKINVFNITALHLVHTQTKAKYIHLYRDDNNNVFSINFRTTPMDSTGLPHILEHLVLCGSELYPVRDPFFKMLNRSLATFMNAMTGSDYTIYPFSTQNFTDFQNLQKIYLDAVFRPKLNNLDFMQEGWRLEYSDPKDPNSNLIIKGVVYNEMKGVYSENENIFVQKLQNLILPDHTYGVISGGDPLVIPSLTWDDLKRFHQKCYHPSNARFYSYGNFPLSPSLEYINSEYLSKYQYSEPSDTIVPSQSRWSKPKKQHFLGRFENMREPFEKQNICCVSLLMTDVLDVYQTFLLQFITELLVKGPNSPLYKALIDSNFSGGFTTCTGFDTQQRDTVFTVGLQGLEKGDIDKVVTLFDQTIGEVIANGFEEKHIESVLHSYELSIKHQTENFGLSLLFGLTPILNHDGSYFDVLKVDESMNRLKTHLADDKEYLQKAVKTYFASNTHRLSLSMGPDKNYELEQQILEKKLIEDKTKNLSGKDKELIYTKGLELLKEQSEKQNTDLLPSLEMKHINSELEHIPTLKMKIGNMPTTIYSANTNGVTYFKGILSTNDLSSEQQMLLPLLCYILPKMGTKTMDYREFDSLMRRKTGGLHLSPHIGDSLFLLHSYEPGVLLTSYCLDENVESMWYLWNQLFSMLDLKNMDRFKTLVQLYMSNLTQGLADSGHIYSMQVSAGLVSGAAQQKELLSGLHHITYMKGLVKAENYEHLLLDLNNLAKLIFDKNKMRCSLNISEKNRSTIVPTYETFINSLPGNTFGKPNENTFHTNQPSPLKTVRCQHHVLNIPVYYCSKAVLTVPYTNPEFASLRVLARLLSSKYLHPELREKQGAYGGGARLSTSGVFSFFSYRDPHCYQTLEVFDQCGHWLEREIGNISDQDVLEAKLGVFQAVDAPVPPSEKGANEFLRGISPDILQHHRAEIMTVDVSGLRKVSEKYFSGDKVIASKAVLGPKTESADATNREGESWTILQSE</sequence>
<evidence type="ECO:0000313" key="14">
    <source>
        <dbReference type="EMBL" id="JAV85335.1"/>
    </source>
</evidence>
<evidence type="ECO:0000256" key="12">
    <source>
        <dbReference type="SAM" id="MobiDB-lite"/>
    </source>
</evidence>
<dbReference type="PANTHER" id="PTHR43016:SF13">
    <property type="entry name" value="PRESEQUENCE PROTEASE, MITOCHONDRIAL"/>
    <property type="match status" value="1"/>
</dbReference>
<dbReference type="SMART" id="SM01264">
    <property type="entry name" value="M16C_associated"/>
    <property type="match status" value="1"/>
</dbReference>
<protein>
    <recommendedName>
        <fullName evidence="4">Presequence protease, mitochondrial</fullName>
    </recommendedName>
</protein>
<dbReference type="GO" id="GO:0005759">
    <property type="term" value="C:mitochondrial matrix"/>
    <property type="evidence" value="ECO:0007669"/>
    <property type="project" value="TreeGrafter"/>
</dbReference>
<dbReference type="InterPro" id="IPR007863">
    <property type="entry name" value="Peptidase_M16_C"/>
</dbReference>